<reference evidence="13" key="1">
    <citation type="journal article" date="2021" name="PeerJ">
        <title>Extensive microbial diversity within the chicken gut microbiome revealed by metagenomics and culture.</title>
        <authorList>
            <person name="Gilroy R."/>
            <person name="Ravi A."/>
            <person name="Getino M."/>
            <person name="Pursley I."/>
            <person name="Horton D.L."/>
            <person name="Alikhan N.F."/>
            <person name="Baker D."/>
            <person name="Gharbi K."/>
            <person name="Hall N."/>
            <person name="Watson M."/>
            <person name="Adriaenssens E.M."/>
            <person name="Foster-Nyarko E."/>
            <person name="Jarju S."/>
            <person name="Secka A."/>
            <person name="Antonio M."/>
            <person name="Oren A."/>
            <person name="Chaudhuri R.R."/>
            <person name="La Ragione R."/>
            <person name="Hildebrand F."/>
            <person name="Pallen M.J."/>
        </authorList>
    </citation>
    <scope>NUCLEOTIDE SEQUENCE</scope>
    <source>
        <strain evidence="13">CHK192-8294</strain>
    </source>
</reference>
<evidence type="ECO:0000313" key="14">
    <source>
        <dbReference type="Proteomes" id="UP000823921"/>
    </source>
</evidence>
<dbReference type="InterPro" id="IPR023214">
    <property type="entry name" value="HAD_sf"/>
</dbReference>
<comment type="similarity">
    <text evidence="2 11">Belongs to the cation transport ATPase (P-type) (TC 3.A.3) family. Type IB subfamily.</text>
</comment>
<keyword evidence="11" id="KW-0547">Nucleotide-binding</keyword>
<comment type="catalytic activity">
    <reaction evidence="10">
        <text>Cd(2+)(in) + ATP + H2O = Cd(2+)(out) + ADP + phosphate + H(+)</text>
        <dbReference type="Rhea" id="RHEA:12132"/>
        <dbReference type="ChEBI" id="CHEBI:15377"/>
        <dbReference type="ChEBI" id="CHEBI:15378"/>
        <dbReference type="ChEBI" id="CHEBI:30616"/>
        <dbReference type="ChEBI" id="CHEBI:43474"/>
        <dbReference type="ChEBI" id="CHEBI:48775"/>
        <dbReference type="ChEBI" id="CHEBI:456216"/>
        <dbReference type="EC" id="7.2.2.21"/>
    </reaction>
</comment>
<dbReference type="InterPro" id="IPR027256">
    <property type="entry name" value="P-typ_ATPase_IB"/>
</dbReference>
<dbReference type="InterPro" id="IPR023299">
    <property type="entry name" value="ATPase_P-typ_cyto_dom_N"/>
</dbReference>
<gene>
    <name evidence="13" type="primary">cadA</name>
    <name evidence="13" type="ORF">H9712_05040</name>
</gene>
<reference evidence="13" key="2">
    <citation type="submission" date="2021-04" db="EMBL/GenBank/DDBJ databases">
        <authorList>
            <person name="Gilroy R."/>
        </authorList>
    </citation>
    <scope>NUCLEOTIDE SEQUENCE</scope>
    <source>
        <strain evidence="13">CHK192-8294</strain>
    </source>
</reference>
<comment type="caution">
    <text evidence="13">The sequence shown here is derived from an EMBL/GenBank/DDBJ whole genome shotgun (WGS) entry which is preliminary data.</text>
</comment>
<dbReference type="PRINTS" id="PR00119">
    <property type="entry name" value="CATATPASE"/>
</dbReference>
<dbReference type="EMBL" id="DWXO01000050">
    <property type="protein sequence ID" value="HJB80329.1"/>
    <property type="molecule type" value="Genomic_DNA"/>
</dbReference>
<evidence type="ECO:0000256" key="9">
    <source>
        <dbReference type="ARBA" id="ARBA00039103"/>
    </source>
</evidence>
<dbReference type="NCBIfam" id="TIGR01512">
    <property type="entry name" value="ATPase-IB2_Cd"/>
    <property type="match status" value="1"/>
</dbReference>
<dbReference type="GO" id="GO:0005886">
    <property type="term" value="C:plasma membrane"/>
    <property type="evidence" value="ECO:0007669"/>
    <property type="project" value="UniProtKB-SubCell"/>
</dbReference>
<dbReference type="GO" id="GO:0005524">
    <property type="term" value="F:ATP binding"/>
    <property type="evidence" value="ECO:0007669"/>
    <property type="project" value="UniProtKB-UniRule"/>
</dbReference>
<accession>A0A9D2SB41</accession>
<dbReference type="InterPro" id="IPR044492">
    <property type="entry name" value="P_typ_ATPase_HD_dom"/>
</dbReference>
<dbReference type="EC" id="7.2.2.21" evidence="9"/>
<evidence type="ECO:0000256" key="7">
    <source>
        <dbReference type="ARBA" id="ARBA00022989"/>
    </source>
</evidence>
<dbReference type="SUPFAM" id="SSF81665">
    <property type="entry name" value="Calcium ATPase, transmembrane domain M"/>
    <property type="match status" value="1"/>
</dbReference>
<keyword evidence="7 11" id="KW-1133">Transmembrane helix</keyword>
<dbReference type="FunFam" id="2.70.150.10:FF:000002">
    <property type="entry name" value="Copper-transporting ATPase 1, putative"/>
    <property type="match status" value="1"/>
</dbReference>
<dbReference type="InterPro" id="IPR001757">
    <property type="entry name" value="P_typ_ATPase"/>
</dbReference>
<feature type="transmembrane region" description="Helical" evidence="11">
    <location>
        <begin position="264"/>
        <end position="285"/>
    </location>
</feature>
<proteinExistence type="inferred from homology"/>
<evidence type="ECO:0000259" key="12">
    <source>
        <dbReference type="Pfam" id="PF00122"/>
    </source>
</evidence>
<dbReference type="Gene3D" id="2.70.150.10">
    <property type="entry name" value="Calcium-transporting ATPase, cytoplasmic transduction domain A"/>
    <property type="match status" value="1"/>
</dbReference>
<feature type="domain" description="P-type ATPase A" evidence="12">
    <location>
        <begin position="115"/>
        <end position="214"/>
    </location>
</feature>
<evidence type="ECO:0000256" key="3">
    <source>
        <dbReference type="ARBA" id="ARBA00022539"/>
    </source>
</evidence>
<dbReference type="NCBIfam" id="TIGR01525">
    <property type="entry name" value="ATPase-IB_hvy"/>
    <property type="match status" value="1"/>
</dbReference>
<dbReference type="Pfam" id="PF00702">
    <property type="entry name" value="Hydrolase"/>
    <property type="match status" value="1"/>
</dbReference>
<keyword evidence="3" id="KW-0104">Cadmium</keyword>
<protein>
    <recommendedName>
        <fullName evidence="9">Cd(2+)-exporting ATPase</fullName>
        <ecNumber evidence="9">7.2.2.21</ecNumber>
    </recommendedName>
</protein>
<dbReference type="PROSITE" id="PS00154">
    <property type="entry name" value="ATPASE_E1_E2"/>
    <property type="match status" value="1"/>
</dbReference>
<evidence type="ECO:0000256" key="8">
    <source>
        <dbReference type="ARBA" id="ARBA00023136"/>
    </source>
</evidence>
<dbReference type="InterPro" id="IPR023298">
    <property type="entry name" value="ATPase_P-typ_TM_dom_sf"/>
</dbReference>
<keyword evidence="8 11" id="KW-0472">Membrane</keyword>
<dbReference type="GO" id="GO:0016887">
    <property type="term" value="F:ATP hydrolysis activity"/>
    <property type="evidence" value="ECO:0007669"/>
    <property type="project" value="InterPro"/>
</dbReference>
<dbReference type="AlphaFoldDB" id="A0A9D2SB41"/>
<evidence type="ECO:0000256" key="6">
    <source>
        <dbReference type="ARBA" id="ARBA00022967"/>
    </source>
</evidence>
<keyword evidence="6" id="KW-1278">Translocase</keyword>
<evidence type="ECO:0000256" key="2">
    <source>
        <dbReference type="ARBA" id="ARBA00006024"/>
    </source>
</evidence>
<dbReference type="InterPro" id="IPR008250">
    <property type="entry name" value="ATPase_P-typ_transduc_dom_A_sf"/>
</dbReference>
<evidence type="ECO:0000256" key="10">
    <source>
        <dbReference type="ARBA" id="ARBA00049338"/>
    </source>
</evidence>
<keyword evidence="5 11" id="KW-0479">Metal-binding</keyword>
<dbReference type="Gene3D" id="3.40.1110.10">
    <property type="entry name" value="Calcium-transporting ATPase, cytoplasmic domain N"/>
    <property type="match status" value="1"/>
</dbReference>
<evidence type="ECO:0000256" key="5">
    <source>
        <dbReference type="ARBA" id="ARBA00022723"/>
    </source>
</evidence>
<organism evidence="13 14">
    <name type="scientific">Candidatus Flavonifractor intestinigallinarum</name>
    <dbReference type="NCBI Taxonomy" id="2838586"/>
    <lineage>
        <taxon>Bacteria</taxon>
        <taxon>Bacillati</taxon>
        <taxon>Bacillota</taxon>
        <taxon>Clostridia</taxon>
        <taxon>Eubacteriales</taxon>
        <taxon>Oscillospiraceae</taxon>
        <taxon>Flavonifractor</taxon>
    </lineage>
</organism>
<feature type="transmembrane region" description="Helical" evidence="11">
    <location>
        <begin position="233"/>
        <end position="252"/>
    </location>
</feature>
<dbReference type="GO" id="GO:0046872">
    <property type="term" value="F:metal ion binding"/>
    <property type="evidence" value="ECO:0007669"/>
    <property type="project" value="UniProtKB-KW"/>
</dbReference>
<dbReference type="PANTHER" id="PTHR48085">
    <property type="entry name" value="CADMIUM/ZINC-TRANSPORTING ATPASE HMA2-RELATED"/>
    <property type="match status" value="1"/>
</dbReference>
<dbReference type="InterPro" id="IPR018303">
    <property type="entry name" value="ATPase_P-typ_P_site"/>
</dbReference>
<feature type="transmembrane region" description="Helical" evidence="11">
    <location>
        <begin position="593"/>
        <end position="611"/>
    </location>
</feature>
<dbReference type="PRINTS" id="PR00120">
    <property type="entry name" value="HATPASE"/>
</dbReference>
<keyword evidence="4 11" id="KW-0812">Transmembrane</keyword>
<dbReference type="Pfam" id="PF00122">
    <property type="entry name" value="E1-E2_ATPase"/>
    <property type="match status" value="1"/>
</dbReference>
<evidence type="ECO:0000256" key="11">
    <source>
        <dbReference type="RuleBase" id="RU362081"/>
    </source>
</evidence>
<keyword evidence="11" id="KW-0067">ATP-binding</keyword>
<dbReference type="SFLD" id="SFLDF00027">
    <property type="entry name" value="p-type_atpase"/>
    <property type="match status" value="1"/>
</dbReference>
<dbReference type="Proteomes" id="UP000823921">
    <property type="component" value="Unassembled WGS sequence"/>
</dbReference>
<evidence type="ECO:0000256" key="4">
    <source>
        <dbReference type="ARBA" id="ARBA00022692"/>
    </source>
</evidence>
<sequence length="617" mass="65746">MTKKQKRMLIRILASGVLFVGAVLLPLSGWAELAVFLVPYAVIGWDVLWRAVRNIAHGQVFDENFLMALATIGALAIGEYPEAVFVMLFYQVGEWFQSYAVNRSRTSIAALMDIRPDYANIEVDGQLRQVDPEEVSVGDAIVIKAGERIPLDGVVLEGTSTLDTAALTGESLPRQVQPGDDVISGCVNLSGLLKVQVTKAFEESTVSKILDLVENASSKKAKAEHFITRFARYYTPIVVLAAVALALLPPLFTQVSWLDAVQRALNFLVVSCPCALVISVPLSFFGGIGGASRAGILVKGGNYLEVLAKTEIVVFDKTGTLTQGVFNVTAIHPDHCDQSQLLELAALAEASSDHPISRSLLEAWGQLPDRSRVTQAEELSGRGVRAVVDGKVICAGNDKLMEEIGVTWHPCHHVGTTVHVAADGVYLGHIVISDQVKPDAGQAIAALKAAGVRKTVMLTGDAKQVGEAVAAQLGLDEVHTQLLPTDKVDRVERLLKEVSPKGALAFVGDGINDAPVLSRADVGIAMGALGSDAAIEAADIVLMDDKPSKLAQAIAIARRTLSIVRQNIVFALGVKLLVLLLSALGQANLWEAVFADVGVSVIAILNAMRAMRTGKTK</sequence>
<dbReference type="SFLD" id="SFLDG00002">
    <property type="entry name" value="C1.7:_P-type_atpase_like"/>
    <property type="match status" value="1"/>
</dbReference>
<dbReference type="Gene3D" id="3.40.50.1000">
    <property type="entry name" value="HAD superfamily/HAD-like"/>
    <property type="match status" value="1"/>
</dbReference>
<dbReference type="InterPro" id="IPR051014">
    <property type="entry name" value="Cation_Transport_ATPase_IB"/>
</dbReference>
<feature type="transmembrane region" description="Helical" evidence="11">
    <location>
        <begin position="65"/>
        <end position="90"/>
    </location>
</feature>
<feature type="transmembrane region" description="Helical" evidence="11">
    <location>
        <begin position="12"/>
        <end position="45"/>
    </location>
</feature>
<name>A0A9D2SB41_9FIRM</name>
<evidence type="ECO:0000256" key="1">
    <source>
        <dbReference type="ARBA" id="ARBA00004651"/>
    </source>
</evidence>
<keyword evidence="11" id="KW-1003">Cell membrane</keyword>
<dbReference type="PANTHER" id="PTHR48085:SF5">
    <property type="entry name" value="CADMIUM_ZINC-TRANSPORTING ATPASE HMA4-RELATED"/>
    <property type="match status" value="1"/>
</dbReference>
<dbReference type="GO" id="GO:0008551">
    <property type="term" value="F:P-type cadmium transporter activity"/>
    <property type="evidence" value="ECO:0007669"/>
    <property type="project" value="UniProtKB-EC"/>
</dbReference>
<dbReference type="SUPFAM" id="SSF81653">
    <property type="entry name" value="Calcium ATPase, transduction domain A"/>
    <property type="match status" value="1"/>
</dbReference>
<dbReference type="InterPro" id="IPR036412">
    <property type="entry name" value="HAD-like_sf"/>
</dbReference>
<comment type="subcellular location">
    <subcellularLocation>
        <location evidence="1">Cell membrane</location>
        <topology evidence="1">Multi-pass membrane protein</topology>
    </subcellularLocation>
</comment>
<feature type="transmembrane region" description="Helical" evidence="11">
    <location>
        <begin position="568"/>
        <end position="587"/>
    </location>
</feature>
<dbReference type="SFLD" id="SFLDS00003">
    <property type="entry name" value="Haloacid_Dehalogenase"/>
    <property type="match status" value="1"/>
</dbReference>
<evidence type="ECO:0000313" key="13">
    <source>
        <dbReference type="EMBL" id="HJB80329.1"/>
    </source>
</evidence>
<dbReference type="NCBIfam" id="TIGR01494">
    <property type="entry name" value="ATPase_P-type"/>
    <property type="match status" value="1"/>
</dbReference>
<dbReference type="SUPFAM" id="SSF56784">
    <property type="entry name" value="HAD-like"/>
    <property type="match status" value="1"/>
</dbReference>
<dbReference type="InterPro" id="IPR059000">
    <property type="entry name" value="ATPase_P-type_domA"/>
</dbReference>